<reference evidence="1" key="1">
    <citation type="submission" date="2020-10" db="EMBL/GenBank/DDBJ databases">
        <title>Mucilaginibacter mali sp. nov., isolated from rhizosphere soil of apple orchard.</title>
        <authorList>
            <person name="Lee J.-S."/>
            <person name="Kim H.S."/>
            <person name="Kim J.-S."/>
        </authorList>
    </citation>
    <scope>NUCLEOTIDE SEQUENCE</scope>
    <source>
        <strain evidence="1">KCTC 22746</strain>
    </source>
</reference>
<proteinExistence type="predicted"/>
<dbReference type="Proteomes" id="UP000622475">
    <property type="component" value="Unassembled WGS sequence"/>
</dbReference>
<dbReference type="EMBL" id="JADFFL010000004">
    <property type="protein sequence ID" value="MBE9662492.1"/>
    <property type="molecule type" value="Genomic_DNA"/>
</dbReference>
<accession>A0A929KXJ4</accession>
<dbReference type="AlphaFoldDB" id="A0A929KXJ4"/>
<comment type="caution">
    <text evidence="1">The sequence shown here is derived from an EMBL/GenBank/DDBJ whole genome shotgun (WGS) entry which is preliminary data.</text>
</comment>
<dbReference type="RefSeq" id="WP_194111713.1">
    <property type="nucleotide sequence ID" value="NZ_JADFFL010000004.1"/>
</dbReference>
<organism evidence="1 2">
    <name type="scientific">Mucilaginibacter myungsuensis</name>
    <dbReference type="NCBI Taxonomy" id="649104"/>
    <lineage>
        <taxon>Bacteria</taxon>
        <taxon>Pseudomonadati</taxon>
        <taxon>Bacteroidota</taxon>
        <taxon>Sphingobacteriia</taxon>
        <taxon>Sphingobacteriales</taxon>
        <taxon>Sphingobacteriaceae</taxon>
        <taxon>Mucilaginibacter</taxon>
    </lineage>
</organism>
<name>A0A929KXJ4_9SPHI</name>
<evidence type="ECO:0000313" key="1">
    <source>
        <dbReference type="EMBL" id="MBE9662492.1"/>
    </source>
</evidence>
<protein>
    <submittedName>
        <fullName evidence="1">Uncharacterized protein</fullName>
    </submittedName>
</protein>
<sequence>MSTAELKTEIQKLMGDASEHALTEALDILKKDHDEAEEARYARNLEKIIAKNSGLLQRLAQ</sequence>
<keyword evidence="2" id="KW-1185">Reference proteome</keyword>
<evidence type="ECO:0000313" key="2">
    <source>
        <dbReference type="Proteomes" id="UP000622475"/>
    </source>
</evidence>
<gene>
    <name evidence="1" type="ORF">IRJ16_11420</name>
</gene>